<dbReference type="NCBIfam" id="NF008761">
    <property type="entry name" value="PRK11797.1"/>
    <property type="match status" value="1"/>
</dbReference>
<proteinExistence type="inferred from homology"/>
<comment type="similarity">
    <text evidence="6">Belongs to the RbsD / FucU family. RbsD subfamily.</text>
</comment>
<name>A0A2S4MD93_9BURK</name>
<dbReference type="SUPFAM" id="SSF102546">
    <property type="entry name" value="RbsD-like"/>
    <property type="match status" value="1"/>
</dbReference>
<comment type="caution">
    <text evidence="7">The sequence shown here is derived from an EMBL/GenBank/DDBJ whole genome shotgun (WGS) entry which is preliminary data.</text>
</comment>
<feature type="binding site" evidence="6">
    <location>
        <begin position="121"/>
        <end position="123"/>
    </location>
    <ligand>
        <name>substrate</name>
    </ligand>
</feature>
<keyword evidence="5 6" id="KW-0119">Carbohydrate metabolism</keyword>
<evidence type="ECO:0000256" key="4">
    <source>
        <dbReference type="ARBA" id="ARBA00023235"/>
    </source>
</evidence>
<dbReference type="Gene3D" id="3.40.1650.10">
    <property type="entry name" value="RbsD-like domain"/>
    <property type="match status" value="1"/>
</dbReference>
<dbReference type="PANTHER" id="PTHR37831">
    <property type="entry name" value="D-RIBOSE PYRANASE"/>
    <property type="match status" value="1"/>
</dbReference>
<keyword evidence="8" id="KW-1185">Reference proteome</keyword>
<dbReference type="InterPro" id="IPR007721">
    <property type="entry name" value="RbsD_FucU"/>
</dbReference>
<evidence type="ECO:0000256" key="1">
    <source>
        <dbReference type="ARBA" id="ARBA00000223"/>
    </source>
</evidence>
<dbReference type="Pfam" id="PF05025">
    <property type="entry name" value="RbsD_FucU"/>
    <property type="match status" value="1"/>
</dbReference>
<reference evidence="7 8" key="1">
    <citation type="submission" date="2018-01" db="EMBL/GenBank/DDBJ databases">
        <title>Genomic Encyclopedia of Type Strains, Phase III (KMG-III): the genomes of soil and plant-associated and newly described type strains.</title>
        <authorList>
            <person name="Whitman W."/>
        </authorList>
    </citation>
    <scope>NUCLEOTIDE SEQUENCE [LARGE SCALE GENOMIC DNA]</scope>
    <source>
        <strain evidence="7 8">JCM 18070</strain>
    </source>
</reference>
<keyword evidence="4 6" id="KW-0413">Isomerase</keyword>
<dbReference type="UniPathway" id="UPA00916">
    <property type="reaction ID" value="UER00888"/>
</dbReference>
<keyword evidence="3 6" id="KW-0963">Cytoplasm</keyword>
<gene>
    <name evidence="6" type="primary">rbsD</name>
    <name evidence="7" type="ORF">B0G62_10425</name>
</gene>
<evidence type="ECO:0000313" key="8">
    <source>
        <dbReference type="Proteomes" id="UP000237381"/>
    </source>
</evidence>
<comment type="function">
    <text evidence="6">Catalyzes the interconversion of beta-pyran and beta-furan forms of D-ribose.</text>
</comment>
<dbReference type="HAMAP" id="MF_01661">
    <property type="entry name" value="D_rib_pyranase"/>
    <property type="match status" value="1"/>
</dbReference>
<dbReference type="GO" id="GO:0048029">
    <property type="term" value="F:monosaccharide binding"/>
    <property type="evidence" value="ECO:0007669"/>
    <property type="project" value="InterPro"/>
</dbReference>
<comment type="catalytic activity">
    <reaction evidence="1 6">
        <text>beta-D-ribopyranose = beta-D-ribofuranose</text>
        <dbReference type="Rhea" id="RHEA:25432"/>
        <dbReference type="ChEBI" id="CHEBI:27476"/>
        <dbReference type="ChEBI" id="CHEBI:47002"/>
        <dbReference type="EC" id="5.4.99.62"/>
    </reaction>
</comment>
<feature type="binding site" evidence="6">
    <location>
        <position position="99"/>
    </location>
    <ligand>
        <name>substrate</name>
    </ligand>
</feature>
<organism evidence="7 8">
    <name type="scientific">Paraburkholderia eburnea</name>
    <dbReference type="NCBI Taxonomy" id="1189126"/>
    <lineage>
        <taxon>Bacteria</taxon>
        <taxon>Pseudomonadati</taxon>
        <taxon>Pseudomonadota</taxon>
        <taxon>Betaproteobacteria</taxon>
        <taxon>Burkholderiales</taxon>
        <taxon>Burkholderiaceae</taxon>
        <taxon>Paraburkholderia</taxon>
    </lineage>
</organism>
<evidence type="ECO:0000256" key="5">
    <source>
        <dbReference type="ARBA" id="ARBA00023277"/>
    </source>
</evidence>
<evidence type="ECO:0000256" key="2">
    <source>
        <dbReference type="ARBA" id="ARBA00012862"/>
    </source>
</evidence>
<dbReference type="AlphaFoldDB" id="A0A2S4MD93"/>
<dbReference type="GO" id="GO:0005829">
    <property type="term" value="C:cytosol"/>
    <property type="evidence" value="ECO:0007669"/>
    <property type="project" value="TreeGrafter"/>
</dbReference>
<dbReference type="InterPro" id="IPR023064">
    <property type="entry name" value="D-ribose_pyranase"/>
</dbReference>
<dbReference type="RefSeq" id="WP_103704147.1">
    <property type="nucleotide sequence ID" value="NZ_PQGA01000004.1"/>
</dbReference>
<dbReference type="EC" id="5.4.99.62" evidence="2 6"/>
<dbReference type="GO" id="GO:0062193">
    <property type="term" value="F:D-ribose pyranase activity"/>
    <property type="evidence" value="ECO:0007669"/>
    <property type="project" value="UniProtKB-EC"/>
</dbReference>
<protein>
    <recommendedName>
        <fullName evidence="2 6">D-ribose pyranase</fullName>
        <ecNumber evidence="2 6">5.4.99.62</ecNumber>
    </recommendedName>
</protein>
<feature type="active site" description="Proton donor" evidence="6">
    <location>
        <position position="20"/>
    </location>
</feature>
<accession>A0A2S4MD93</accession>
<dbReference type="EMBL" id="PQGA01000004">
    <property type="protein sequence ID" value="POR52728.1"/>
    <property type="molecule type" value="Genomic_DNA"/>
</dbReference>
<dbReference type="OrthoDB" id="9805009at2"/>
<feature type="binding site" evidence="6">
    <location>
        <position position="28"/>
    </location>
    <ligand>
        <name>substrate</name>
    </ligand>
</feature>
<dbReference type="GO" id="GO:0019303">
    <property type="term" value="P:D-ribose catabolic process"/>
    <property type="evidence" value="ECO:0007669"/>
    <property type="project" value="UniProtKB-UniRule"/>
</dbReference>
<comment type="subcellular location">
    <subcellularLocation>
        <location evidence="6">Cytoplasm</location>
    </subcellularLocation>
</comment>
<evidence type="ECO:0000313" key="7">
    <source>
        <dbReference type="EMBL" id="POR52728.1"/>
    </source>
</evidence>
<evidence type="ECO:0000256" key="6">
    <source>
        <dbReference type="HAMAP-Rule" id="MF_01661"/>
    </source>
</evidence>
<evidence type="ECO:0000256" key="3">
    <source>
        <dbReference type="ARBA" id="ARBA00022490"/>
    </source>
</evidence>
<comment type="pathway">
    <text evidence="6">Carbohydrate metabolism; D-ribose degradation; D-ribose 5-phosphate from beta-D-ribopyranose: step 1/2.</text>
</comment>
<sequence>MKKQGHLNRDIARVLAGMGHTDSLVIADCGLPIPAGVECIDVSLALGVPGFFDVLDSVLADFKAERAVFASEAQTHNAAVVAKSREMAATQIAIEEVPHEEFKRRCREAKVVIRTGECSPYANVILHSGVIF</sequence>
<dbReference type="Proteomes" id="UP000237381">
    <property type="component" value="Unassembled WGS sequence"/>
</dbReference>
<dbReference type="PANTHER" id="PTHR37831:SF1">
    <property type="entry name" value="D-RIBOSE PYRANASE"/>
    <property type="match status" value="1"/>
</dbReference>
<comment type="subunit">
    <text evidence="6">Homodecamer.</text>
</comment>
<dbReference type="GO" id="GO:0016872">
    <property type="term" value="F:intramolecular lyase activity"/>
    <property type="evidence" value="ECO:0007669"/>
    <property type="project" value="UniProtKB-UniRule"/>
</dbReference>
<dbReference type="InterPro" id="IPR023750">
    <property type="entry name" value="RbsD-like_sf"/>
</dbReference>